<sequence length="36" mass="3910">MYATCVAEGSHGLISRSDESMLRVVKEGGKKTPDKK</sequence>
<gene>
    <name evidence="1" type="ORF">FHS09_000047</name>
</gene>
<dbReference type="AlphaFoldDB" id="A0A7W4Z7A1"/>
<protein>
    <submittedName>
        <fullName evidence="1">Uncharacterized protein</fullName>
    </submittedName>
</protein>
<evidence type="ECO:0000313" key="1">
    <source>
        <dbReference type="EMBL" id="MBB3059246.1"/>
    </source>
</evidence>
<name>A0A7W4Z7A1_9GAMM</name>
<comment type="caution">
    <text evidence="1">The sequence shown here is derived from an EMBL/GenBank/DDBJ whole genome shotgun (WGS) entry which is preliminary data.</text>
</comment>
<organism evidence="1 2">
    <name type="scientific">Microbulbifer rhizosphaerae</name>
    <dbReference type="NCBI Taxonomy" id="1562603"/>
    <lineage>
        <taxon>Bacteria</taxon>
        <taxon>Pseudomonadati</taxon>
        <taxon>Pseudomonadota</taxon>
        <taxon>Gammaproteobacteria</taxon>
        <taxon>Cellvibrionales</taxon>
        <taxon>Microbulbiferaceae</taxon>
        <taxon>Microbulbifer</taxon>
    </lineage>
</organism>
<dbReference type="EMBL" id="JACHWZ010000001">
    <property type="protein sequence ID" value="MBB3059246.1"/>
    <property type="molecule type" value="Genomic_DNA"/>
</dbReference>
<proteinExistence type="predicted"/>
<keyword evidence="2" id="KW-1185">Reference proteome</keyword>
<evidence type="ECO:0000313" key="2">
    <source>
        <dbReference type="Proteomes" id="UP000535937"/>
    </source>
</evidence>
<dbReference type="Proteomes" id="UP000535937">
    <property type="component" value="Unassembled WGS sequence"/>
</dbReference>
<reference evidence="1 2" key="1">
    <citation type="submission" date="2020-08" db="EMBL/GenBank/DDBJ databases">
        <title>Genomic Encyclopedia of Type Strains, Phase III (KMG-III): the genomes of soil and plant-associated and newly described type strains.</title>
        <authorList>
            <person name="Whitman W."/>
        </authorList>
    </citation>
    <scope>NUCLEOTIDE SEQUENCE [LARGE SCALE GENOMIC DNA]</scope>
    <source>
        <strain evidence="1 2">CECT 8799</strain>
    </source>
</reference>
<accession>A0A7W4Z7A1</accession>